<evidence type="ECO:0000259" key="15">
    <source>
        <dbReference type="Pfam" id="PF07715"/>
    </source>
</evidence>
<keyword evidence="8 12" id="KW-0798">TonB box</keyword>
<evidence type="ECO:0000256" key="13">
    <source>
        <dbReference type="SAM" id="SignalP"/>
    </source>
</evidence>
<gene>
    <name evidence="16" type="ORF">FJQ54_08480</name>
</gene>
<evidence type="ECO:0000256" key="8">
    <source>
        <dbReference type="ARBA" id="ARBA00023077"/>
    </source>
</evidence>
<dbReference type="InterPro" id="IPR000531">
    <property type="entry name" value="Beta-barrel_TonB"/>
</dbReference>
<dbReference type="InterPro" id="IPR036942">
    <property type="entry name" value="Beta-barrel_TonB_sf"/>
</dbReference>
<keyword evidence="4" id="KW-0410">Iron transport</keyword>
<organism evidence="16 17">
    <name type="scientific">Sandaracinobacter neustonicus</name>
    <dbReference type="NCBI Taxonomy" id="1715348"/>
    <lineage>
        <taxon>Bacteria</taxon>
        <taxon>Pseudomonadati</taxon>
        <taxon>Pseudomonadota</taxon>
        <taxon>Alphaproteobacteria</taxon>
        <taxon>Sphingomonadales</taxon>
        <taxon>Sphingosinicellaceae</taxon>
        <taxon>Sandaracinobacter</taxon>
    </lineage>
</organism>
<accession>A0A501XL30</accession>
<keyword evidence="10 11" id="KW-0998">Cell outer membrane</keyword>
<comment type="subcellular location">
    <subcellularLocation>
        <location evidence="1 11">Cell outer membrane</location>
        <topology evidence="1 11">Multi-pass membrane protein</topology>
    </subcellularLocation>
</comment>
<evidence type="ECO:0000256" key="7">
    <source>
        <dbReference type="ARBA" id="ARBA00023065"/>
    </source>
</evidence>
<keyword evidence="3 11" id="KW-1134">Transmembrane beta strand</keyword>
<keyword evidence="7" id="KW-0406">Ion transport</keyword>
<evidence type="ECO:0000256" key="9">
    <source>
        <dbReference type="ARBA" id="ARBA00023136"/>
    </source>
</evidence>
<feature type="domain" description="TonB-dependent receptor plug" evidence="15">
    <location>
        <begin position="46"/>
        <end position="153"/>
    </location>
</feature>
<evidence type="ECO:0000256" key="1">
    <source>
        <dbReference type="ARBA" id="ARBA00004571"/>
    </source>
</evidence>
<dbReference type="EMBL" id="VFSU01000023">
    <property type="protein sequence ID" value="TPE61372.1"/>
    <property type="molecule type" value="Genomic_DNA"/>
</dbReference>
<feature type="signal peptide" evidence="13">
    <location>
        <begin position="1"/>
        <end position="26"/>
    </location>
</feature>
<dbReference type="GO" id="GO:0006826">
    <property type="term" value="P:iron ion transport"/>
    <property type="evidence" value="ECO:0007669"/>
    <property type="project" value="UniProtKB-KW"/>
</dbReference>
<keyword evidence="6" id="KW-0408">Iron</keyword>
<dbReference type="GO" id="GO:0009279">
    <property type="term" value="C:cell outer membrane"/>
    <property type="evidence" value="ECO:0007669"/>
    <property type="project" value="UniProtKB-SubCell"/>
</dbReference>
<evidence type="ECO:0000256" key="11">
    <source>
        <dbReference type="PROSITE-ProRule" id="PRU01360"/>
    </source>
</evidence>
<dbReference type="SUPFAM" id="SSF56935">
    <property type="entry name" value="Porins"/>
    <property type="match status" value="1"/>
</dbReference>
<keyword evidence="13" id="KW-0732">Signal</keyword>
<evidence type="ECO:0000256" key="2">
    <source>
        <dbReference type="ARBA" id="ARBA00022448"/>
    </source>
</evidence>
<keyword evidence="17" id="KW-1185">Reference proteome</keyword>
<dbReference type="OrthoDB" id="9760333at2"/>
<sequence>MRGLKMRATKQALMCGVALMAQQAAAAEPDSATDIVVTAERRASRLIDTPISLSAFTSADLQDRDVTRLENLAGFVPGMFIEEGALRTQTLAIRGLSADLNNPGLDQSVGIYVDGVYLGRATPGNASLFDLERIEVLRGPQGALYGKNTIAGAINYITRLPGDELRGRVELGYGNYNTLRVRGAVSGPLGRGVSASLAGAFDKRDGFSENVATGTREDDINSLAVRGALRFQPTDTLDLILRADYSRDRTHSGAVDVLDNGAFAGSPLADADPWDRKIAKDQDSVQDRDVWGVSGEIKWGVGSGELVSLTALRGFKWSNIADNDYTVLDILASGIHEKQSQFSQEFRYGGTAGALTYVAGLYYFHQSLDTEARSHVGPDLGVYPNAVTASIFGDVDTDSFAAFAHGDYAFTEQLSLTVGLRYTYEKKLLQHSQTGDPWGVLLPTTPQRDIRRSEDDFSPTLSLNYKPADDVLLYGRYARGFKSGGFNVFSVTPTDDARYDPEHVDSFELGLKAGLPGVKGWLSLDLFHMNYANLQVNQLQLIGGLPQFVTSNAGRARSQGLEAELHLQPLDGLELAATYSYLNARFTDCQNANTSGDDYTGNRLPYAPRHSGSVSAQYVTPISTNLELFLRGEMALRSRVHFEADNAFSQGGLALFNGRVGVRDDAAGWGVYGWMRNIGNRDYAVSRFGGAIVPGQALQAIGAPRTFGIEASFNF</sequence>
<keyword evidence="2 11" id="KW-0813">Transport</keyword>
<keyword evidence="16" id="KW-0675">Receptor</keyword>
<evidence type="ECO:0000256" key="12">
    <source>
        <dbReference type="RuleBase" id="RU003357"/>
    </source>
</evidence>
<dbReference type="PANTHER" id="PTHR32552">
    <property type="entry name" value="FERRICHROME IRON RECEPTOR-RELATED"/>
    <property type="match status" value="1"/>
</dbReference>
<dbReference type="Proteomes" id="UP000319897">
    <property type="component" value="Unassembled WGS sequence"/>
</dbReference>
<evidence type="ECO:0000313" key="17">
    <source>
        <dbReference type="Proteomes" id="UP000319897"/>
    </source>
</evidence>
<evidence type="ECO:0000259" key="14">
    <source>
        <dbReference type="Pfam" id="PF00593"/>
    </source>
</evidence>
<reference evidence="16 17" key="1">
    <citation type="submission" date="2019-06" db="EMBL/GenBank/DDBJ databases">
        <authorList>
            <person name="Lee I."/>
            <person name="Jang G.I."/>
            <person name="Hwang C.Y."/>
        </authorList>
    </citation>
    <scope>NUCLEOTIDE SEQUENCE [LARGE SCALE GENOMIC DNA]</scope>
    <source>
        <strain evidence="16 17">PAMC 28131</strain>
    </source>
</reference>
<dbReference type="CDD" id="cd01347">
    <property type="entry name" value="ligand_gated_channel"/>
    <property type="match status" value="1"/>
</dbReference>
<comment type="caution">
    <text evidence="16">The sequence shown here is derived from an EMBL/GenBank/DDBJ whole genome shotgun (WGS) entry which is preliminary data.</text>
</comment>
<evidence type="ECO:0000256" key="6">
    <source>
        <dbReference type="ARBA" id="ARBA00023004"/>
    </source>
</evidence>
<evidence type="ECO:0000256" key="10">
    <source>
        <dbReference type="ARBA" id="ARBA00023237"/>
    </source>
</evidence>
<evidence type="ECO:0000256" key="4">
    <source>
        <dbReference type="ARBA" id="ARBA00022496"/>
    </source>
</evidence>
<dbReference type="AlphaFoldDB" id="A0A501XL30"/>
<evidence type="ECO:0000256" key="5">
    <source>
        <dbReference type="ARBA" id="ARBA00022692"/>
    </source>
</evidence>
<keyword evidence="5 11" id="KW-0812">Transmembrane</keyword>
<keyword evidence="9 11" id="KW-0472">Membrane</keyword>
<dbReference type="PANTHER" id="PTHR32552:SF81">
    <property type="entry name" value="TONB-DEPENDENT OUTER MEMBRANE RECEPTOR"/>
    <property type="match status" value="1"/>
</dbReference>
<evidence type="ECO:0000256" key="3">
    <source>
        <dbReference type="ARBA" id="ARBA00022452"/>
    </source>
</evidence>
<protein>
    <submittedName>
        <fullName evidence="16">TonB-dependent receptor</fullName>
    </submittedName>
</protein>
<feature type="chain" id="PRO_5021211548" evidence="13">
    <location>
        <begin position="27"/>
        <end position="715"/>
    </location>
</feature>
<dbReference type="InterPro" id="IPR039426">
    <property type="entry name" value="TonB-dep_rcpt-like"/>
</dbReference>
<evidence type="ECO:0000313" key="16">
    <source>
        <dbReference type="EMBL" id="TPE61372.1"/>
    </source>
</evidence>
<dbReference type="Pfam" id="PF00593">
    <property type="entry name" value="TonB_dep_Rec_b-barrel"/>
    <property type="match status" value="1"/>
</dbReference>
<dbReference type="InterPro" id="IPR012910">
    <property type="entry name" value="Plug_dom"/>
</dbReference>
<dbReference type="PROSITE" id="PS52016">
    <property type="entry name" value="TONB_DEPENDENT_REC_3"/>
    <property type="match status" value="1"/>
</dbReference>
<dbReference type="Pfam" id="PF07715">
    <property type="entry name" value="Plug"/>
    <property type="match status" value="1"/>
</dbReference>
<name>A0A501XL30_9SPHN</name>
<dbReference type="Gene3D" id="2.40.170.20">
    <property type="entry name" value="TonB-dependent receptor, beta-barrel domain"/>
    <property type="match status" value="1"/>
</dbReference>
<comment type="similarity">
    <text evidence="11 12">Belongs to the TonB-dependent receptor family.</text>
</comment>
<feature type="domain" description="TonB-dependent receptor-like beta-barrel" evidence="14">
    <location>
        <begin position="166"/>
        <end position="678"/>
    </location>
</feature>
<proteinExistence type="inferred from homology"/>
<dbReference type="RefSeq" id="WP_140927990.1">
    <property type="nucleotide sequence ID" value="NZ_VFSU01000023.1"/>
</dbReference>